<dbReference type="GO" id="GO:0005615">
    <property type="term" value="C:extracellular space"/>
    <property type="evidence" value="ECO:0000318"/>
    <property type="project" value="GO_Central"/>
</dbReference>
<dbReference type="Ensembl" id="ENSCAFT00845020198.1">
    <property type="protein sequence ID" value="ENSCAFP00845015832.1"/>
    <property type="gene ID" value="ENSCAFG00845011399.1"/>
</dbReference>
<dbReference type="SUPFAM" id="SSF50494">
    <property type="entry name" value="Trypsin-like serine proteases"/>
    <property type="match status" value="2"/>
</dbReference>
<dbReference type="InterPro" id="IPR051487">
    <property type="entry name" value="Ser/Thr_Proteases_Immune/Dev"/>
</dbReference>
<keyword evidence="5" id="KW-0378">Hydrolase</keyword>
<dbReference type="FunFam" id="2.40.10.10:FF:000122">
    <property type="entry name" value="Chymotrypsin-like elastase family member 1"/>
    <property type="match status" value="1"/>
</dbReference>
<dbReference type="OrthoDB" id="10059102at2759"/>
<reference evidence="14" key="1">
    <citation type="submission" date="2020-03" db="EMBL/GenBank/DDBJ databases">
        <title>Long-read based genome assembly of a Labrador retriever dog.</title>
        <authorList>
            <person name="Eory L."/>
            <person name="Zhang W."/>
            <person name="Schoenebeck J."/>
        </authorList>
    </citation>
    <scope>NUCLEOTIDE SEQUENCE [LARGE SCALE GENOMIC DNA]</scope>
    <source>
        <strain evidence="14">Labrador retriever</strain>
    </source>
</reference>
<dbReference type="EC" id="3.4.21.59" evidence="12"/>
<dbReference type="PROSITE" id="PS00134">
    <property type="entry name" value="TRYPSIN_HIS"/>
    <property type="match status" value="1"/>
</dbReference>
<evidence type="ECO:0000256" key="7">
    <source>
        <dbReference type="ARBA" id="ARBA00023157"/>
    </source>
</evidence>
<evidence type="ECO:0000256" key="1">
    <source>
        <dbReference type="ARBA" id="ARBA00004613"/>
    </source>
</evidence>
<dbReference type="PROSITE" id="PS50240">
    <property type="entry name" value="TRYPSIN_DOM"/>
    <property type="match status" value="2"/>
</dbReference>
<dbReference type="Proteomes" id="UP000805418">
    <property type="component" value="Chromosome 20"/>
</dbReference>
<dbReference type="PANTHER" id="PTHR24256">
    <property type="entry name" value="TRYPTASE-RELATED"/>
    <property type="match status" value="1"/>
</dbReference>
<dbReference type="GO" id="GO:0004252">
    <property type="term" value="F:serine-type endopeptidase activity"/>
    <property type="evidence" value="ECO:0000318"/>
    <property type="project" value="GO_Central"/>
</dbReference>
<dbReference type="InterPro" id="IPR009003">
    <property type="entry name" value="Peptidase_S1_PA"/>
</dbReference>
<feature type="domain" description="Peptidase S1" evidence="13">
    <location>
        <begin position="42"/>
        <end position="284"/>
    </location>
</feature>
<feature type="domain" description="Peptidase S1" evidence="13">
    <location>
        <begin position="287"/>
        <end position="526"/>
    </location>
</feature>
<evidence type="ECO:0000256" key="4">
    <source>
        <dbReference type="ARBA" id="ARBA00022729"/>
    </source>
</evidence>
<dbReference type="SMART" id="SM00020">
    <property type="entry name" value="Tryp_SPc"/>
    <property type="match status" value="2"/>
</dbReference>
<evidence type="ECO:0000256" key="2">
    <source>
        <dbReference type="ARBA" id="ARBA00011881"/>
    </source>
</evidence>
<comment type="similarity">
    <text evidence="9">Belongs to the peptidase S1 family. CLIP subfamily.</text>
</comment>
<dbReference type="PRINTS" id="PR00722">
    <property type="entry name" value="CHYMOTRYPSIN"/>
</dbReference>
<evidence type="ECO:0000256" key="11">
    <source>
        <dbReference type="ARBA" id="ARBA00054350"/>
    </source>
</evidence>
<keyword evidence="3" id="KW-0964">Secreted</keyword>
<dbReference type="InterPro" id="IPR001314">
    <property type="entry name" value="Peptidase_S1A"/>
</dbReference>
<evidence type="ECO:0000313" key="14">
    <source>
        <dbReference type="Ensembl" id="ENSCAFP00845015832.1"/>
    </source>
</evidence>
<dbReference type="Pfam" id="PF00089">
    <property type="entry name" value="Trypsin"/>
    <property type="match status" value="2"/>
</dbReference>
<dbReference type="InterPro" id="IPR043504">
    <property type="entry name" value="Peptidase_S1_PA_chymotrypsin"/>
</dbReference>
<dbReference type="GO" id="GO:0006508">
    <property type="term" value="P:proteolysis"/>
    <property type="evidence" value="ECO:0000318"/>
    <property type="project" value="GO_Central"/>
</dbReference>
<dbReference type="Gene3D" id="2.40.10.10">
    <property type="entry name" value="Trypsin-like serine proteases"/>
    <property type="match status" value="4"/>
</dbReference>
<comment type="function">
    <text evidence="11">Tryptase is the major neutral protease present in mast cells and is secreted upon the coupled activation-degranulation response of this cell type.</text>
</comment>
<keyword evidence="5" id="KW-0645">Protease</keyword>
<name>A0A8I3NHK2_CANLF</name>
<evidence type="ECO:0000256" key="12">
    <source>
        <dbReference type="ARBA" id="ARBA00066748"/>
    </source>
</evidence>
<dbReference type="GeneTree" id="ENSGT00940000162940"/>
<evidence type="ECO:0000256" key="3">
    <source>
        <dbReference type="ARBA" id="ARBA00022525"/>
    </source>
</evidence>
<evidence type="ECO:0000256" key="9">
    <source>
        <dbReference type="ARBA" id="ARBA00024195"/>
    </source>
</evidence>
<keyword evidence="15" id="KW-1185">Reference proteome</keyword>
<keyword evidence="8" id="KW-0325">Glycoprotein</keyword>
<dbReference type="CDD" id="cd00190">
    <property type="entry name" value="Tryp_SPc"/>
    <property type="match status" value="2"/>
</dbReference>
<reference evidence="14" key="2">
    <citation type="submission" date="2025-08" db="UniProtKB">
        <authorList>
            <consortium name="Ensembl"/>
        </authorList>
    </citation>
    <scope>IDENTIFICATION</scope>
    <source>
        <strain evidence="14">Boxer</strain>
    </source>
</reference>
<evidence type="ECO:0000256" key="10">
    <source>
        <dbReference type="ARBA" id="ARBA00050838"/>
    </source>
</evidence>
<comment type="catalytic activity">
    <reaction evidence="10">
        <text>Preferential cleavage: Arg-|-Xaa, Lys-|-Xaa, but with more restricted specificity than trypsin.</text>
        <dbReference type="EC" id="3.4.21.59"/>
    </reaction>
</comment>
<gene>
    <name evidence="14" type="primary">LOC609323</name>
</gene>
<dbReference type="InterPro" id="IPR018114">
    <property type="entry name" value="TRYPSIN_HIS"/>
</dbReference>
<accession>A0A8I3NHK2</accession>
<keyword evidence="4" id="KW-0732">Signal</keyword>
<evidence type="ECO:0000259" key="13">
    <source>
        <dbReference type="PROSITE" id="PS50240"/>
    </source>
</evidence>
<keyword evidence="5" id="KW-0720">Serine protease</keyword>
<sequence>MAAALPRRSAGPAASGPWSLSRRLLLLLLLLHSGYKENTSTPVCGKPWWSGDLDVIRHWPWEVSLRLENEHVCGGALIDLDWVVTAAHCIQGTKEYSVILGTNKLKPADSLRVTMIPVKDIIMHPKFWGRTFIMGDVALLQLHRPVALSKYVQPICLPEPSYNLKVGTQCWVTGWGQAKQRFSVNSTLTPELQEAEVFIMDNKRCDQIYRKKSFIPHIVPLVLGDMICATNYGENLCSGDSGGPLACEVEGRWILAGVLSWEKACAKAENPESWFQTCGHTNIACKMVKGKLVEVGKWPWQVSILLLGVYICSGSIIHHQWILTAAHCLQRSKDPKMYSVMVGVQRLPENSTQLLLTRIVIHEDFHNLISQDIALLKLRAPISWSPLIQPVCLPSSRFEPSIGTLCWVIGWGYKNPQVSSVTPKSPYSLQEVAVKIINSEICRQQYQFLFLKDQKQFIGNDMLCVSSEWGMDSCQDNSGSSLVCQVNNSWIQIGVVSWSLSCNRHRLPSIYTSTSQFTHWIKRQISDMRFISRGDPAFLSPVARTGYILLVSLGSLWLL</sequence>
<keyword evidence="7" id="KW-1015">Disulfide bond</keyword>
<evidence type="ECO:0000313" key="15">
    <source>
        <dbReference type="Proteomes" id="UP000805418"/>
    </source>
</evidence>
<dbReference type="AlphaFoldDB" id="A0A8I3NHK2"/>
<evidence type="ECO:0000256" key="5">
    <source>
        <dbReference type="ARBA" id="ARBA00022825"/>
    </source>
</evidence>
<dbReference type="FunFam" id="2.40.10.10:FF:000105">
    <property type="entry name" value="Inactive serine protease 45"/>
    <property type="match status" value="1"/>
</dbReference>
<reference evidence="14" key="3">
    <citation type="submission" date="2025-09" db="UniProtKB">
        <authorList>
            <consortium name="Ensembl"/>
        </authorList>
    </citation>
    <scope>IDENTIFICATION</scope>
    <source>
        <strain evidence="14">Boxer</strain>
    </source>
</reference>
<dbReference type="InterPro" id="IPR001254">
    <property type="entry name" value="Trypsin_dom"/>
</dbReference>
<evidence type="ECO:0000256" key="8">
    <source>
        <dbReference type="ARBA" id="ARBA00023180"/>
    </source>
</evidence>
<protein>
    <recommendedName>
        <fullName evidence="12">tryptase</fullName>
        <ecNumber evidence="12">3.4.21.59</ecNumber>
    </recommendedName>
</protein>
<comment type="subunit">
    <text evidence="2">Homotetramer.</text>
</comment>
<keyword evidence="6" id="KW-0865">Zymogen</keyword>
<organism evidence="14 15">
    <name type="scientific">Canis lupus familiaris</name>
    <name type="common">Dog</name>
    <name type="synonym">Canis familiaris</name>
    <dbReference type="NCBI Taxonomy" id="9615"/>
    <lineage>
        <taxon>Eukaryota</taxon>
        <taxon>Metazoa</taxon>
        <taxon>Chordata</taxon>
        <taxon>Craniata</taxon>
        <taxon>Vertebrata</taxon>
        <taxon>Euteleostomi</taxon>
        <taxon>Mammalia</taxon>
        <taxon>Eutheria</taxon>
        <taxon>Laurasiatheria</taxon>
        <taxon>Carnivora</taxon>
        <taxon>Caniformia</taxon>
        <taxon>Canidae</taxon>
        <taxon>Canis</taxon>
    </lineage>
</organism>
<proteinExistence type="inferred from homology"/>
<evidence type="ECO:0000256" key="6">
    <source>
        <dbReference type="ARBA" id="ARBA00023145"/>
    </source>
</evidence>
<dbReference type="FunFam" id="2.40.10.10:FF:000039">
    <property type="entry name" value="Brain-specific serine protease 4"/>
    <property type="match status" value="1"/>
</dbReference>
<comment type="subcellular location">
    <subcellularLocation>
        <location evidence="1">Secreted</location>
    </subcellularLocation>
</comment>